<reference evidence="1 2" key="1">
    <citation type="submission" date="2018-05" db="EMBL/GenBank/DDBJ databases">
        <title>Draft genome of Methanospirillum stamsii Pt1.</title>
        <authorList>
            <person name="Dueholm M.S."/>
            <person name="Nielsen P.H."/>
            <person name="Bakmann L.F."/>
            <person name="Otzen D.E."/>
        </authorList>
    </citation>
    <scope>NUCLEOTIDE SEQUENCE [LARGE SCALE GENOMIC DNA]</scope>
    <source>
        <strain evidence="1 2">Pt1</strain>
    </source>
</reference>
<dbReference type="AlphaFoldDB" id="A0A2V2N8F4"/>
<comment type="caution">
    <text evidence="1">The sequence shown here is derived from an EMBL/GenBank/DDBJ whole genome shotgun (WGS) entry which is preliminary data.</text>
</comment>
<name>A0A2V2N8F4_9EURY</name>
<dbReference type="GeneID" id="97610379"/>
<accession>A0A2V2N8F4</accession>
<gene>
    <name evidence="1" type="ORF">DLD82_00285</name>
</gene>
<sequence length="92" mass="10111">MSYGATIDGCLKRTERYSGKVVYENALAKTVGGISVTDNTLAGLNTHIRTVFRTAVLNSAMVYSIHDNYEDGFSVQIKFNHPSGEKYTVTDT</sequence>
<protein>
    <submittedName>
        <fullName evidence="1">Uncharacterized protein</fullName>
    </submittedName>
</protein>
<proteinExistence type="predicted"/>
<keyword evidence="2" id="KW-1185">Reference proteome</keyword>
<dbReference type="RefSeq" id="WP_109939101.1">
    <property type="nucleotide sequence ID" value="NZ_CP176366.1"/>
</dbReference>
<dbReference type="EMBL" id="QGMZ01000001">
    <property type="protein sequence ID" value="PWR76282.1"/>
    <property type="molecule type" value="Genomic_DNA"/>
</dbReference>
<evidence type="ECO:0000313" key="1">
    <source>
        <dbReference type="EMBL" id="PWR76282.1"/>
    </source>
</evidence>
<evidence type="ECO:0000313" key="2">
    <source>
        <dbReference type="Proteomes" id="UP000245934"/>
    </source>
</evidence>
<organism evidence="1 2">
    <name type="scientific">Methanospirillum stamsii</name>
    <dbReference type="NCBI Taxonomy" id="1277351"/>
    <lineage>
        <taxon>Archaea</taxon>
        <taxon>Methanobacteriati</taxon>
        <taxon>Methanobacteriota</taxon>
        <taxon>Stenosarchaea group</taxon>
        <taxon>Methanomicrobia</taxon>
        <taxon>Methanomicrobiales</taxon>
        <taxon>Methanospirillaceae</taxon>
        <taxon>Methanospirillum</taxon>
    </lineage>
</organism>
<dbReference type="Proteomes" id="UP000245934">
    <property type="component" value="Unassembled WGS sequence"/>
</dbReference>